<comment type="similarity">
    <text evidence="10">Belongs to the acyl carrier protein (ACP) family.</text>
</comment>
<dbReference type="SUPFAM" id="SSF56801">
    <property type="entry name" value="Acetyl-CoA synthetase-like"/>
    <property type="match status" value="1"/>
</dbReference>
<evidence type="ECO:0000256" key="9">
    <source>
        <dbReference type="ARBA" id="ARBA00023160"/>
    </source>
</evidence>
<dbReference type="InterPro" id="IPR020806">
    <property type="entry name" value="PKS_PP-bd"/>
</dbReference>
<organism evidence="13 14">
    <name type="scientific">Haloechinothrix salitolerans</name>
    <dbReference type="NCBI Taxonomy" id="926830"/>
    <lineage>
        <taxon>Bacteria</taxon>
        <taxon>Bacillati</taxon>
        <taxon>Actinomycetota</taxon>
        <taxon>Actinomycetes</taxon>
        <taxon>Pseudonocardiales</taxon>
        <taxon>Pseudonocardiaceae</taxon>
        <taxon>Haloechinothrix</taxon>
    </lineage>
</organism>
<keyword evidence="7 10" id="KW-0276">Fatty acid metabolism</keyword>
<proteinExistence type="inferred from homology"/>
<dbReference type="Pfam" id="PF01553">
    <property type="entry name" value="Acyltransferase"/>
    <property type="match status" value="1"/>
</dbReference>
<evidence type="ECO:0000256" key="8">
    <source>
        <dbReference type="ARBA" id="ARBA00023098"/>
    </source>
</evidence>
<feature type="domain" description="Carrier" evidence="12">
    <location>
        <begin position="14"/>
        <end position="90"/>
    </location>
</feature>
<dbReference type="InterPro" id="IPR020845">
    <property type="entry name" value="AMP-binding_CS"/>
</dbReference>
<dbReference type="PROSITE" id="PS50075">
    <property type="entry name" value="CARRIER"/>
    <property type="match status" value="1"/>
</dbReference>
<dbReference type="InterPro" id="IPR000873">
    <property type="entry name" value="AMP-dep_synth/lig_dom"/>
</dbReference>
<dbReference type="InterPro" id="IPR045851">
    <property type="entry name" value="AMP-bd_C_sf"/>
</dbReference>
<keyword evidence="9 10" id="KW-0275">Fatty acid biosynthesis</keyword>
<gene>
    <name evidence="10" type="primary">acpP</name>
    <name evidence="13" type="ORF">ACFQGD_18080</name>
</gene>
<evidence type="ECO:0000256" key="5">
    <source>
        <dbReference type="ARBA" id="ARBA00022553"/>
    </source>
</evidence>
<comment type="PTM">
    <text evidence="10">4'-phosphopantetheine is transferred from CoA to a specific serine of apo-ACP by AcpS. This modification is essential for activity because fatty acids are bound in thioester linkage to the sulfhydryl of the prosthetic group.</text>
</comment>
<dbReference type="SUPFAM" id="SSF69593">
    <property type="entry name" value="Glycerol-3-phosphate (1)-acyltransferase"/>
    <property type="match status" value="1"/>
</dbReference>
<evidence type="ECO:0000256" key="10">
    <source>
        <dbReference type="HAMAP-Rule" id="MF_01217"/>
    </source>
</evidence>
<evidence type="ECO:0000256" key="3">
    <source>
        <dbReference type="ARBA" id="ARBA00022450"/>
    </source>
</evidence>
<keyword evidence="10" id="KW-0963">Cytoplasm</keyword>
<dbReference type="EMBL" id="JBHSXX010000001">
    <property type="protein sequence ID" value="MFC6869056.1"/>
    <property type="molecule type" value="Genomic_DNA"/>
</dbReference>
<accession>A0ABW2C170</accession>
<dbReference type="SUPFAM" id="SSF47336">
    <property type="entry name" value="ACP-like"/>
    <property type="match status" value="1"/>
</dbReference>
<evidence type="ECO:0000256" key="4">
    <source>
        <dbReference type="ARBA" id="ARBA00022516"/>
    </source>
</evidence>
<dbReference type="Gene3D" id="1.10.1200.10">
    <property type="entry name" value="ACP-like"/>
    <property type="match status" value="1"/>
</dbReference>
<sequence length="931" mass="100612">MAAAVPMPTTGQEDRLLAVVHALVAERHSAERAASVTLDSTFDRDLGLDSLSVTELVTRLEDAFGVDLPHEVIARAATPRDLLDAVRAAPSRERHHTSVERHPAPPPVARVPDATTTLVEALRWHTRIHPDRVHLRILSDSSQQLVTYADLWRDATATAAGLLAHDLRPGDAAAIMLPTGREYFTTFAGVLLAGGVPLPVYPPARPAQLAAHLRRQVGILANAQARVLVSDPQAVRLARLVRGQVEPLRHVLTPDQLTGSGDTVAVARHPDDLALLQYTSGSTGDPKGVMLTHQNLLANIRAMGEAAAVSTQDVFVSWLPLYHDMGLIGAWLATMYYGVPLAVMSPLDFLTRPARWLWALHTHRGTLSAAPNFAYELCLRKTTDAELDGLDLASVRMLYNGAEPVQADTMTGFAERFARYGLRREALAPVYGLAESCVGLAFPPIGRGPMIDRVTRDAFLRTGRAAPAADDDPDPLRFVACGRAIPGHQIQVVDPAGNPLGDRREGRIEFRGASATAGYFRNPVASRALIRHDWLDTGDLGYLDDGELYVTGRIKDLIIRAGRNLHPEELERAVGDIPGIRAGCVAVFATSGRDATERLVVLAETRHTDPHQLADLRNGITGVSVDLLGTPPDDIALAPPGTVLKTSSGKIRRAATREHYERGHAERRQPVWWQLARFAAHGVLPRLRRTSRAASTVAFAAWCWSLLALIGAPTLIALSVLPSLAARRAVVRSAARALAHLTGTPITVDGTDHLADTPACVVVANHASFLDGIAMTAALPGQYTFVAGEVFEHKPFIGIVLRRTGTRFIERTQHLQSVADTQRLIDDVRAGERLVIFPEGRLSPMTGLRPFHMGAFVIAAHAHQPVVPVAISGTRAMMRPDHGTVIHRGAIHLVVGEPLHPTGTGWDAAVALEHAARTAIADHCDEPDLHE</sequence>
<dbReference type="PANTHER" id="PTHR22754">
    <property type="entry name" value="DISCO-INTERACTING PROTEIN 2 DIP2 -RELATED"/>
    <property type="match status" value="1"/>
</dbReference>
<evidence type="ECO:0000256" key="7">
    <source>
        <dbReference type="ARBA" id="ARBA00022832"/>
    </source>
</evidence>
<dbReference type="PROSITE" id="PS00012">
    <property type="entry name" value="PHOSPHOPANTETHEINE"/>
    <property type="match status" value="1"/>
</dbReference>
<comment type="similarity">
    <text evidence="2">Belongs to the ATP-dependent AMP-binding enzyme family.</text>
</comment>
<comment type="function">
    <text evidence="1 10">Carrier of the growing fatty acid chain in fatty acid biosynthesis.</text>
</comment>
<evidence type="ECO:0000256" key="6">
    <source>
        <dbReference type="ARBA" id="ARBA00022598"/>
    </source>
</evidence>
<dbReference type="InterPro" id="IPR042099">
    <property type="entry name" value="ANL_N_sf"/>
</dbReference>
<comment type="caution">
    <text evidence="13">The sequence shown here is derived from an EMBL/GenBank/DDBJ whole genome shotgun (WGS) entry which is preliminary data.</text>
</comment>
<feature type="modified residue" description="O-(pantetheine 4'-phosphoryl)serine" evidence="10">
    <location>
        <position position="50"/>
    </location>
</feature>
<dbReference type="Gene3D" id="3.40.50.12780">
    <property type="entry name" value="N-terminal domain of ligase-like"/>
    <property type="match status" value="1"/>
</dbReference>
<dbReference type="InterPro" id="IPR009081">
    <property type="entry name" value="PP-bd_ACP"/>
</dbReference>
<dbReference type="Pfam" id="PF00550">
    <property type="entry name" value="PP-binding"/>
    <property type="match status" value="1"/>
</dbReference>
<dbReference type="InterPro" id="IPR036736">
    <property type="entry name" value="ACP-like_sf"/>
</dbReference>
<keyword evidence="4 10" id="KW-0444">Lipid biosynthesis</keyword>
<evidence type="ECO:0000256" key="1">
    <source>
        <dbReference type="ARBA" id="ARBA00003180"/>
    </source>
</evidence>
<feature type="compositionally biased region" description="Basic and acidic residues" evidence="11">
    <location>
        <begin position="90"/>
        <end position="103"/>
    </location>
</feature>
<evidence type="ECO:0000313" key="13">
    <source>
        <dbReference type="EMBL" id="MFC6869056.1"/>
    </source>
</evidence>
<dbReference type="InterPro" id="IPR040097">
    <property type="entry name" value="FAAL/FAAC"/>
</dbReference>
<dbReference type="Pfam" id="PF00501">
    <property type="entry name" value="AMP-binding"/>
    <property type="match status" value="1"/>
</dbReference>
<dbReference type="CDD" id="cd05931">
    <property type="entry name" value="FAAL"/>
    <property type="match status" value="1"/>
</dbReference>
<keyword evidence="8 10" id="KW-0443">Lipid metabolism</keyword>
<keyword evidence="3 10" id="KW-0596">Phosphopantetheine</keyword>
<reference evidence="14" key="1">
    <citation type="journal article" date="2019" name="Int. J. Syst. Evol. Microbiol.">
        <title>The Global Catalogue of Microorganisms (GCM) 10K type strain sequencing project: providing services to taxonomists for standard genome sequencing and annotation.</title>
        <authorList>
            <consortium name="The Broad Institute Genomics Platform"/>
            <consortium name="The Broad Institute Genome Sequencing Center for Infectious Disease"/>
            <person name="Wu L."/>
            <person name="Ma J."/>
        </authorList>
    </citation>
    <scope>NUCLEOTIDE SEQUENCE [LARGE SCALE GENOMIC DNA]</scope>
    <source>
        <strain evidence="14">KCTC 32255</strain>
    </source>
</reference>
<comment type="subcellular location">
    <subcellularLocation>
        <location evidence="10">Cytoplasm</location>
    </subcellularLocation>
</comment>
<feature type="region of interest" description="Disordered" evidence="11">
    <location>
        <begin position="88"/>
        <end position="107"/>
    </location>
</feature>
<dbReference type="RefSeq" id="WP_345393257.1">
    <property type="nucleotide sequence ID" value="NZ_BAABLA010000018.1"/>
</dbReference>
<dbReference type="PROSITE" id="PS00455">
    <property type="entry name" value="AMP_BINDING"/>
    <property type="match status" value="1"/>
</dbReference>
<keyword evidence="5 10" id="KW-0597">Phosphoprotein</keyword>
<dbReference type="InterPro" id="IPR002123">
    <property type="entry name" value="Plipid/glycerol_acylTrfase"/>
</dbReference>
<dbReference type="SMART" id="SM00563">
    <property type="entry name" value="PlsC"/>
    <property type="match status" value="1"/>
</dbReference>
<dbReference type="HAMAP" id="MF_01217">
    <property type="entry name" value="Acyl_carrier"/>
    <property type="match status" value="1"/>
</dbReference>
<name>A0ABW2C170_9PSEU</name>
<protein>
    <recommendedName>
        <fullName evidence="10">Acyl carrier protein</fullName>
        <shortName evidence="10">ACP</shortName>
    </recommendedName>
</protein>
<evidence type="ECO:0000256" key="2">
    <source>
        <dbReference type="ARBA" id="ARBA00006432"/>
    </source>
</evidence>
<evidence type="ECO:0000259" key="12">
    <source>
        <dbReference type="PROSITE" id="PS50075"/>
    </source>
</evidence>
<keyword evidence="14" id="KW-1185">Reference proteome</keyword>
<evidence type="ECO:0000256" key="11">
    <source>
        <dbReference type="SAM" id="MobiDB-lite"/>
    </source>
</evidence>
<dbReference type="SMART" id="SM00823">
    <property type="entry name" value="PKS_PP"/>
    <property type="match status" value="1"/>
</dbReference>
<dbReference type="Gene3D" id="3.30.300.30">
    <property type="match status" value="1"/>
</dbReference>
<dbReference type="CDD" id="cd07989">
    <property type="entry name" value="LPLAT_AGPAT-like"/>
    <property type="match status" value="1"/>
</dbReference>
<dbReference type="Proteomes" id="UP001596337">
    <property type="component" value="Unassembled WGS sequence"/>
</dbReference>
<keyword evidence="6" id="KW-0436">Ligase</keyword>
<dbReference type="PANTHER" id="PTHR22754:SF32">
    <property type="entry name" value="DISCO-INTERACTING PROTEIN 2"/>
    <property type="match status" value="1"/>
</dbReference>
<evidence type="ECO:0000313" key="14">
    <source>
        <dbReference type="Proteomes" id="UP001596337"/>
    </source>
</evidence>
<comment type="pathway">
    <text evidence="10">Lipid metabolism; fatty acid biosynthesis.</text>
</comment>
<dbReference type="InterPro" id="IPR006162">
    <property type="entry name" value="Ppantetheine_attach_site"/>
</dbReference>
<dbReference type="InterPro" id="IPR003231">
    <property type="entry name" value="ACP"/>
</dbReference>